<dbReference type="InterPro" id="IPR002831">
    <property type="entry name" value="Tscrpt_reg_TrmB_N"/>
</dbReference>
<feature type="domain" description="Transcription regulator TrmB N-terminal" evidence="1">
    <location>
        <begin position="10"/>
        <end position="76"/>
    </location>
</feature>
<accession>A0A830EQK1</accession>
<dbReference type="Proteomes" id="UP000614221">
    <property type="component" value="Unassembled WGS sequence"/>
</dbReference>
<dbReference type="Pfam" id="PF01978">
    <property type="entry name" value="TrmB"/>
    <property type="match status" value="1"/>
</dbReference>
<dbReference type="Gene3D" id="1.10.10.10">
    <property type="entry name" value="Winged helix-like DNA-binding domain superfamily/Winged helix DNA-binding domain"/>
    <property type="match status" value="1"/>
</dbReference>
<dbReference type="EMBL" id="BMPD01000014">
    <property type="protein sequence ID" value="GGK85166.1"/>
    <property type="molecule type" value="Genomic_DNA"/>
</dbReference>
<name>A0A830EQK1_9EURY</name>
<reference evidence="2" key="1">
    <citation type="journal article" date="2014" name="Int. J. Syst. Evol. Microbiol.">
        <title>Complete genome sequence of Corynebacterium casei LMG S-19264T (=DSM 44701T), isolated from a smear-ripened cheese.</title>
        <authorList>
            <consortium name="US DOE Joint Genome Institute (JGI-PGF)"/>
            <person name="Walter F."/>
            <person name="Albersmeier A."/>
            <person name="Kalinowski J."/>
            <person name="Ruckert C."/>
        </authorList>
    </citation>
    <scope>NUCLEOTIDE SEQUENCE</scope>
    <source>
        <strain evidence="2">JCM 19018</strain>
    </source>
</reference>
<gene>
    <name evidence="2" type="ORF">GCM10009067_41610</name>
</gene>
<dbReference type="PANTHER" id="PTHR34293:SF1">
    <property type="entry name" value="HTH-TYPE TRANSCRIPTIONAL REGULATOR TRMBL2"/>
    <property type="match status" value="1"/>
</dbReference>
<dbReference type="RefSeq" id="WP_004592188.1">
    <property type="nucleotide sequence ID" value="NZ_BMPD01000014.1"/>
</dbReference>
<evidence type="ECO:0000313" key="3">
    <source>
        <dbReference type="Proteomes" id="UP000614221"/>
    </source>
</evidence>
<dbReference type="InterPro" id="IPR036388">
    <property type="entry name" value="WH-like_DNA-bd_sf"/>
</dbReference>
<dbReference type="Gene3D" id="3.30.870.10">
    <property type="entry name" value="Endonuclease Chain A"/>
    <property type="match status" value="1"/>
</dbReference>
<dbReference type="PANTHER" id="PTHR34293">
    <property type="entry name" value="HTH-TYPE TRANSCRIPTIONAL REGULATOR TRMBL2"/>
    <property type="match status" value="1"/>
</dbReference>
<dbReference type="InterPro" id="IPR051797">
    <property type="entry name" value="TrmB-like"/>
</dbReference>
<evidence type="ECO:0000313" key="2">
    <source>
        <dbReference type="EMBL" id="GGK85166.1"/>
    </source>
</evidence>
<sequence>MSDNEATESLKKLGLSTYEARVFIALVEIGSGTAREIASVTEVPRSQVYTTAHDLESRGFISIQQSNPQVFQPVSLDEAKAQLENRFETQRDSVFDYLESLESATGNEAEENEDVWSITGETAITERIAKLASEANQTILYGGPNLVDPSPDLVTALEAACERGIDVTLLAKSGQTVDSSWLDNDTIDVFRSSQVNQSNEYAERMLIVDLDVFLLSVRGGKADEETAVWSARTTFAQIFCQLTIGNFEEITTKTPINSP</sequence>
<reference evidence="2" key="2">
    <citation type="submission" date="2020-09" db="EMBL/GenBank/DDBJ databases">
        <authorList>
            <person name="Sun Q."/>
            <person name="Ohkuma M."/>
        </authorList>
    </citation>
    <scope>NUCLEOTIDE SEQUENCE</scope>
    <source>
        <strain evidence="2">JCM 19018</strain>
    </source>
</reference>
<organism evidence="2 3">
    <name type="scientific">Haloarcula sebkhae</name>
    <dbReference type="NCBI Taxonomy" id="932660"/>
    <lineage>
        <taxon>Archaea</taxon>
        <taxon>Methanobacteriati</taxon>
        <taxon>Methanobacteriota</taxon>
        <taxon>Stenosarchaea group</taxon>
        <taxon>Halobacteria</taxon>
        <taxon>Halobacteriales</taxon>
        <taxon>Haloarculaceae</taxon>
        <taxon>Haloarcula</taxon>
    </lineage>
</organism>
<dbReference type="AlphaFoldDB" id="A0A830EQK1"/>
<comment type="caution">
    <text evidence="2">The sequence shown here is derived from an EMBL/GenBank/DDBJ whole genome shotgun (WGS) entry which is preliminary data.</text>
</comment>
<proteinExistence type="predicted"/>
<dbReference type="SUPFAM" id="SSF46785">
    <property type="entry name" value="Winged helix' DNA-binding domain"/>
    <property type="match status" value="1"/>
</dbReference>
<dbReference type="OrthoDB" id="30795at2157"/>
<dbReference type="InterPro" id="IPR036390">
    <property type="entry name" value="WH_DNA-bd_sf"/>
</dbReference>
<dbReference type="SUPFAM" id="SSF56024">
    <property type="entry name" value="Phospholipase D/nuclease"/>
    <property type="match status" value="1"/>
</dbReference>
<evidence type="ECO:0000259" key="1">
    <source>
        <dbReference type="Pfam" id="PF01978"/>
    </source>
</evidence>
<protein>
    <recommendedName>
        <fullName evidence="1">Transcription regulator TrmB N-terminal domain-containing protein</fullName>
    </recommendedName>
</protein>